<evidence type="ECO:0000313" key="1">
    <source>
        <dbReference type="EMBL" id="MDQ0274727.1"/>
    </source>
</evidence>
<name>A0ABU0ATX7_9FIRM</name>
<gene>
    <name evidence="1" type="ORF">J2S72_000744</name>
</gene>
<protein>
    <recommendedName>
        <fullName evidence="3">ATP-binding protein</fullName>
    </recommendedName>
</protein>
<organism evidence="1 2">
    <name type="scientific">Peptoniphilus koenoeneniae</name>
    <dbReference type="NCBI Taxonomy" id="507751"/>
    <lineage>
        <taxon>Bacteria</taxon>
        <taxon>Bacillati</taxon>
        <taxon>Bacillota</taxon>
        <taxon>Tissierellia</taxon>
        <taxon>Tissierellales</taxon>
        <taxon>Peptoniphilaceae</taxon>
        <taxon>Peptoniphilus</taxon>
    </lineage>
</organism>
<keyword evidence="2" id="KW-1185">Reference proteome</keyword>
<comment type="caution">
    <text evidence="1">The sequence shown here is derived from an EMBL/GenBank/DDBJ whole genome shotgun (WGS) entry which is preliminary data.</text>
</comment>
<dbReference type="RefSeq" id="WP_023055846.1">
    <property type="nucleotide sequence ID" value="NZ_JAUSTN010000003.1"/>
</dbReference>
<dbReference type="EMBL" id="JAUSTN010000003">
    <property type="protein sequence ID" value="MDQ0274727.1"/>
    <property type="molecule type" value="Genomic_DNA"/>
</dbReference>
<accession>A0ABU0ATX7</accession>
<dbReference type="Proteomes" id="UP001236559">
    <property type="component" value="Unassembled WGS sequence"/>
</dbReference>
<dbReference type="InterPro" id="IPR027417">
    <property type="entry name" value="P-loop_NTPase"/>
</dbReference>
<evidence type="ECO:0000313" key="2">
    <source>
        <dbReference type="Proteomes" id="UP001236559"/>
    </source>
</evidence>
<dbReference type="SUPFAM" id="SSF52540">
    <property type="entry name" value="P-loop containing nucleoside triphosphate hydrolases"/>
    <property type="match status" value="1"/>
</dbReference>
<reference evidence="1 2" key="1">
    <citation type="submission" date="2023-07" db="EMBL/GenBank/DDBJ databases">
        <title>Genomic Encyclopedia of Type Strains, Phase IV (KMG-IV): sequencing the most valuable type-strain genomes for metagenomic binning, comparative biology and taxonomic classification.</title>
        <authorList>
            <person name="Goeker M."/>
        </authorList>
    </citation>
    <scope>NUCLEOTIDE SEQUENCE [LARGE SCALE GENOMIC DNA]</scope>
    <source>
        <strain evidence="1 2">DSM 22616</strain>
    </source>
</reference>
<evidence type="ECO:0008006" key="3">
    <source>
        <dbReference type="Google" id="ProtNLM"/>
    </source>
</evidence>
<proteinExistence type="predicted"/>
<sequence>MEEIRPKGHRIKLITGHFGSGKTEFAINYALFLRKYFPKVAAIDLDTINMYFRLREKIDFFEDHGITILGSSMKKAQTLDIPAIDPQILMPLENDDYQAVLDIGGNPKGSLSLGRYRDLLADKGYDHYFVINRNRPETKDVADIVAFIKSTEAHSQTKVTGLINTTHMLKDTSVDDIYYGQEIVEEVGKLLNLPVVYTVALSDVAKKLAEEGSIKNEIFPIKLYFRDNWMI</sequence>